<evidence type="ECO:0000313" key="2">
    <source>
        <dbReference type="Proteomes" id="UP000182125"/>
    </source>
</evidence>
<evidence type="ECO:0000313" key="1">
    <source>
        <dbReference type="EMBL" id="SEW14857.1"/>
    </source>
</evidence>
<name>A0A1I0PKA3_9EURY</name>
<dbReference type="EMBL" id="FOIW01000002">
    <property type="protein sequence ID" value="SEW14857.1"/>
    <property type="molecule type" value="Genomic_DNA"/>
</dbReference>
<accession>A0A1I0PKA3</accession>
<protein>
    <submittedName>
        <fullName evidence="1">Uncharacterized protein</fullName>
    </submittedName>
</protein>
<dbReference type="Proteomes" id="UP000182125">
    <property type="component" value="Unassembled WGS sequence"/>
</dbReference>
<proteinExistence type="predicted"/>
<gene>
    <name evidence="1" type="ORF">SAMN05216170_1886</name>
</gene>
<organism evidence="1 2">
    <name type="scientific">Thermococcus thioreducens</name>
    <dbReference type="NCBI Taxonomy" id="277988"/>
    <lineage>
        <taxon>Archaea</taxon>
        <taxon>Methanobacteriati</taxon>
        <taxon>Methanobacteriota</taxon>
        <taxon>Thermococci</taxon>
        <taxon>Thermococcales</taxon>
        <taxon>Thermococcaceae</taxon>
        <taxon>Thermococcus</taxon>
    </lineage>
</organism>
<reference evidence="1 2" key="1">
    <citation type="submission" date="2016-10" db="EMBL/GenBank/DDBJ databases">
        <authorList>
            <person name="de Groot N.N."/>
        </authorList>
    </citation>
    <scope>NUCLEOTIDE SEQUENCE [LARGE SCALE GENOMIC DNA]</scope>
    <source>
        <strain evidence="1 2">OGL-20</strain>
    </source>
</reference>
<dbReference type="AlphaFoldDB" id="A0A1I0PKA3"/>
<sequence length="55" mass="6558">MSMQLFYSGLFSSIPMGKFNSEKIILEKNEENLLIVKGKIYKDKLDYMYCKNTRR</sequence>